<dbReference type="AlphaFoldDB" id="A0A9N7YSA2"/>
<feature type="non-terminal residue" evidence="2">
    <location>
        <position position="58"/>
    </location>
</feature>
<name>A0A9N7YSA2_PLEPL</name>
<protein>
    <submittedName>
        <fullName evidence="2">Uncharacterized protein</fullName>
    </submittedName>
</protein>
<accession>A0A9N7YSA2</accession>
<comment type="caution">
    <text evidence="2">The sequence shown here is derived from an EMBL/GenBank/DDBJ whole genome shotgun (WGS) entry which is preliminary data.</text>
</comment>
<proteinExistence type="predicted"/>
<dbReference type="EMBL" id="CADEAL010001793">
    <property type="protein sequence ID" value="CAB1435672.1"/>
    <property type="molecule type" value="Genomic_DNA"/>
</dbReference>
<sequence>GIPVPAHREAGQNILQRKPFRKRGGRKERPAASLAVSLIRLFVSVRRGSVSVPNLCVR</sequence>
<feature type="compositionally biased region" description="Basic and acidic residues" evidence="1">
    <location>
        <begin position="1"/>
        <end position="10"/>
    </location>
</feature>
<keyword evidence="3" id="KW-1185">Reference proteome</keyword>
<gene>
    <name evidence="2" type="ORF">PLEPLA_LOCUS23727</name>
</gene>
<dbReference type="Proteomes" id="UP001153269">
    <property type="component" value="Unassembled WGS sequence"/>
</dbReference>
<evidence type="ECO:0000313" key="3">
    <source>
        <dbReference type="Proteomes" id="UP001153269"/>
    </source>
</evidence>
<evidence type="ECO:0000256" key="1">
    <source>
        <dbReference type="SAM" id="MobiDB-lite"/>
    </source>
</evidence>
<evidence type="ECO:0000313" key="2">
    <source>
        <dbReference type="EMBL" id="CAB1435672.1"/>
    </source>
</evidence>
<organism evidence="2 3">
    <name type="scientific">Pleuronectes platessa</name>
    <name type="common">European plaice</name>
    <dbReference type="NCBI Taxonomy" id="8262"/>
    <lineage>
        <taxon>Eukaryota</taxon>
        <taxon>Metazoa</taxon>
        <taxon>Chordata</taxon>
        <taxon>Craniata</taxon>
        <taxon>Vertebrata</taxon>
        <taxon>Euteleostomi</taxon>
        <taxon>Actinopterygii</taxon>
        <taxon>Neopterygii</taxon>
        <taxon>Teleostei</taxon>
        <taxon>Neoteleostei</taxon>
        <taxon>Acanthomorphata</taxon>
        <taxon>Carangaria</taxon>
        <taxon>Pleuronectiformes</taxon>
        <taxon>Pleuronectoidei</taxon>
        <taxon>Pleuronectidae</taxon>
        <taxon>Pleuronectes</taxon>
    </lineage>
</organism>
<feature type="region of interest" description="Disordered" evidence="1">
    <location>
        <begin position="1"/>
        <end position="28"/>
    </location>
</feature>
<reference evidence="2" key="1">
    <citation type="submission" date="2020-03" db="EMBL/GenBank/DDBJ databases">
        <authorList>
            <person name="Weist P."/>
        </authorList>
    </citation>
    <scope>NUCLEOTIDE SEQUENCE</scope>
</reference>